<dbReference type="EMBL" id="MZ394730">
    <property type="protein sequence ID" value="QWT72320.1"/>
    <property type="molecule type" value="Genomic_DNA"/>
</dbReference>
<dbReference type="Pfam" id="PF00550">
    <property type="entry name" value="PP-binding"/>
    <property type="match status" value="1"/>
</dbReference>
<evidence type="ECO:0000313" key="2">
    <source>
        <dbReference type="EMBL" id="QWT72320.1"/>
    </source>
</evidence>
<accession>A0A8F2FBC6</accession>
<gene>
    <name evidence="2" type="primary">orf64</name>
</gene>
<dbReference type="AlphaFoldDB" id="A0A8F2FBC6"/>
<dbReference type="SUPFAM" id="SSF47336">
    <property type="entry name" value="ACP-like"/>
    <property type="match status" value="1"/>
</dbReference>
<dbReference type="RefSeq" id="WP_399933756.1">
    <property type="nucleotide sequence ID" value="NZ_CP172446.1"/>
</dbReference>
<reference evidence="2" key="2">
    <citation type="submission" date="2021-06" db="EMBL/GenBank/DDBJ databases">
        <authorList>
            <person name="Alferova V.A."/>
            <person name="Mardanov A.V."/>
            <person name="Beletsky A.V."/>
            <person name="Ravin N.V."/>
            <person name="Osterman I.A."/>
            <person name="Terekhov S.S."/>
        </authorList>
    </citation>
    <scope>NUCLEOTIDE SEQUENCE</scope>
    <source>
        <strain evidence="2">INA-Ac-5812</strain>
    </source>
</reference>
<dbReference type="InterPro" id="IPR036736">
    <property type="entry name" value="ACP-like_sf"/>
</dbReference>
<proteinExistence type="predicted"/>
<dbReference type="Gene3D" id="1.10.1200.10">
    <property type="entry name" value="ACP-like"/>
    <property type="match status" value="1"/>
</dbReference>
<dbReference type="InterPro" id="IPR009081">
    <property type="entry name" value="PP-bd_ACP"/>
</dbReference>
<feature type="domain" description="Carrier" evidence="1">
    <location>
        <begin position="27"/>
        <end position="105"/>
    </location>
</feature>
<reference evidence="2" key="1">
    <citation type="journal article" date="2021" name="Angew. Chem. Int. Ed. Engl.">
        <title>Gausemycins A,B - cyclic lipoglycopeptides from Streptomyces sp.</title>
        <authorList>
            <person name="Tyurin A."/>
            <person name="Alferova V."/>
            <person name="Paramonov A."/>
            <person name="Shuvalov M."/>
            <person name="Kudryakova G."/>
            <person name="Rogozhin E."/>
            <person name="Zherebker A."/>
            <person name="Brylev V."/>
            <person name="Chistov A."/>
            <person name="Baranova A."/>
            <person name="Birykov M."/>
            <person name="Ivanov I."/>
            <person name="Prokhorenko I."/>
            <person name="Grammatikova N."/>
            <person name="Kravchenko T."/>
            <person name="Isakova E."/>
            <person name="Mirchink E."/>
            <person name="Gladkikh E."/>
            <person name="Svirshchevskaya E."/>
            <person name="Mardanov A."/>
            <person name="Beletsky A."/>
            <person name="Kocharovskaya M."/>
            <person name="Kulyaeva V."/>
            <person name="Shashkov A."/>
            <person name="Nifantiev N."/>
            <person name="Apt A."/>
            <person name="Majorov K."/>
            <person name="Efimova S."/>
            <person name="Ravin N."/>
            <person name="Nikolaev E."/>
            <person name="Ostroumova O."/>
            <person name="Katrukha G."/>
            <person name="Lapchinskaya O."/>
            <person name="Dontsova O."/>
            <person name="Terekhov S."/>
            <person name="Osterman I."/>
            <person name="Shenkarev Z."/>
            <person name="Korshun V.A."/>
        </authorList>
    </citation>
    <scope>NUCLEOTIDE SEQUENCE</scope>
    <source>
        <strain evidence="2">INA-Ac-5812</strain>
    </source>
</reference>
<dbReference type="PROSITE" id="PS50075">
    <property type="entry name" value="CARRIER"/>
    <property type="match status" value="1"/>
</dbReference>
<organism evidence="2">
    <name type="scientific">Streptomyces kanamyceticus</name>
    <dbReference type="NCBI Taxonomy" id="1967"/>
    <lineage>
        <taxon>Bacteria</taxon>
        <taxon>Bacillati</taxon>
        <taxon>Actinomycetota</taxon>
        <taxon>Actinomycetes</taxon>
        <taxon>Kitasatosporales</taxon>
        <taxon>Streptomycetaceae</taxon>
        <taxon>Streptomyces</taxon>
    </lineage>
</organism>
<name>A0A8F2FBC6_STRKN</name>
<evidence type="ECO:0000259" key="1">
    <source>
        <dbReference type="PROSITE" id="PS50075"/>
    </source>
</evidence>
<protein>
    <recommendedName>
        <fullName evidence="1">Carrier domain-containing protein</fullName>
    </recommendedName>
</protein>
<sequence>MSLTVTEADPRLIRNGCPFREAVRTPLERSEITEKVRKNVGALLNSPTDFPETDLLSAHGLDSLTSVQLTLYLEDEFGVLFEDDELSIENFATLESIVGLLDKKVEE</sequence>